<dbReference type="Pfam" id="PF13476">
    <property type="entry name" value="AAA_23"/>
    <property type="match status" value="1"/>
</dbReference>
<dbReference type="RefSeq" id="WP_091362739.1">
    <property type="nucleotide sequence ID" value="NZ_FMZF01000001.1"/>
</dbReference>
<keyword evidence="6" id="KW-0540">Nuclease</keyword>
<feature type="domain" description="Rad50/SbcC-type AAA" evidence="5">
    <location>
        <begin position="5"/>
        <end position="181"/>
    </location>
</feature>
<dbReference type="AlphaFoldDB" id="A0A1G6IJF9"/>
<dbReference type="STRING" id="1190417.SAMN05660690_0408"/>
<proteinExistence type="inferred from homology"/>
<sequence length="986" mass="103945">MRLHSLTLTAFGPFAGTETLDVDEVSRDGLFLLWGPTGAGKTTLLDAVVFVLYGTVPGARGEARRLRSDHADAATRTEVSCELTLAGERLRVTRRPEQTRPKKRGAGETTEQARLTVQRRSGGDWEPVSTRIDEGSEYLRVRLGLSAEQFCQVVLLPQGDFARFLRAEPEDRGRLLRTLFDVDRFARAEEWLAGERRAADEALRADRHRVSTLLHRVAQIADVEVPEELAPELVGARPGASVGTWVREVRARAAGQQSRAAAAAEAAAGDGARADADLAAARALADRHARRDRARTELDRLTAREPELAPLRARADAGRRAEALRDVLDAAARTAEAARRATTAREAAAGAWAAVAGGREAATGTARELRDAAAAARALLPEAGRAAELAAAVTRLARETERLTARCAEGARAAEEEPTRVAAAQERLDAAQTAAARLPGVVAAEEAAAAALDAAARAAEVAGRLERARAGADAARLAWLDARERLVDVRTARLEGMAAELAAGLADGADCPVCGSPEHPRPAVPAGASVTADDEDRARAAVDAADERRAAAGAVVEEHERRLAVLRERAGERPAEELAGQATAARAERDRVAARAADVEEARRALAAAEARREAAATALAADREALQRCTAERAARADALAELTARLDAARGGDADLPARVTRLTAGADRCEAAVAATDEERRAAAADDEARAAAADRAAAAGFADVRAAGEALLAAGELAALDRRLAEHDEARSVLAATLADPDLADLDERPDVAALQARCAEATARREEAVTALDQARRCADALDGLAGEVVAAEVELAERRARADQVGGLADLVGGRGANTLRMRLQSFVLAARLEQVAEVASRRLQEMSRGRYTFLHSDALGRHGARGGLGLDVLDEYTGTRRPTKTLSGGESFMASLALALGLADVVTAEAGGVQMDTLFVDEGFGTLDAQALDAVMTVLDELRRGGRTVGVISHLEELRTRIPTRLEVVAGRSGSRLAA</sequence>
<dbReference type="GO" id="GO:0004527">
    <property type="term" value="F:exonuclease activity"/>
    <property type="evidence" value="ECO:0007669"/>
    <property type="project" value="UniProtKB-KW"/>
</dbReference>
<feature type="region of interest" description="Disordered" evidence="4">
    <location>
        <begin position="92"/>
        <end position="120"/>
    </location>
</feature>
<dbReference type="InterPro" id="IPR027417">
    <property type="entry name" value="P-loop_NTPase"/>
</dbReference>
<dbReference type="OrthoDB" id="9795626at2"/>
<evidence type="ECO:0000256" key="3">
    <source>
        <dbReference type="ARBA" id="ARBA00013368"/>
    </source>
</evidence>
<evidence type="ECO:0000313" key="6">
    <source>
        <dbReference type="EMBL" id="SDC06591.1"/>
    </source>
</evidence>
<dbReference type="PANTHER" id="PTHR32114:SF2">
    <property type="entry name" value="ABC TRANSPORTER ABCH.3"/>
    <property type="match status" value="1"/>
</dbReference>
<evidence type="ECO:0000256" key="1">
    <source>
        <dbReference type="ARBA" id="ARBA00006930"/>
    </source>
</evidence>
<keyword evidence="6" id="KW-0269">Exonuclease</keyword>
<accession>A0A1G6IJF9</accession>
<dbReference type="SUPFAM" id="SSF52540">
    <property type="entry name" value="P-loop containing nucleoside triphosphate hydrolases"/>
    <property type="match status" value="1"/>
</dbReference>
<comment type="subunit">
    <text evidence="2">Heterodimer of SbcC and SbcD.</text>
</comment>
<organism evidence="6 7">
    <name type="scientific">Geodermatophilus telluris</name>
    <dbReference type="NCBI Taxonomy" id="1190417"/>
    <lineage>
        <taxon>Bacteria</taxon>
        <taxon>Bacillati</taxon>
        <taxon>Actinomycetota</taxon>
        <taxon>Actinomycetes</taxon>
        <taxon>Geodermatophilales</taxon>
        <taxon>Geodermatophilaceae</taxon>
        <taxon>Geodermatophilus</taxon>
    </lineage>
</organism>
<dbReference type="Gene3D" id="3.40.50.300">
    <property type="entry name" value="P-loop containing nucleotide triphosphate hydrolases"/>
    <property type="match status" value="2"/>
</dbReference>
<comment type="similarity">
    <text evidence="1">Belongs to the SMC family. SbcC subfamily.</text>
</comment>
<dbReference type="PANTHER" id="PTHR32114">
    <property type="entry name" value="ABC TRANSPORTER ABCH.3"/>
    <property type="match status" value="1"/>
</dbReference>
<keyword evidence="6" id="KW-0378">Hydrolase</keyword>
<dbReference type="GO" id="GO:0006302">
    <property type="term" value="P:double-strand break repair"/>
    <property type="evidence" value="ECO:0007669"/>
    <property type="project" value="InterPro"/>
</dbReference>
<dbReference type="GO" id="GO:0016887">
    <property type="term" value="F:ATP hydrolysis activity"/>
    <property type="evidence" value="ECO:0007669"/>
    <property type="project" value="InterPro"/>
</dbReference>
<keyword evidence="7" id="KW-1185">Reference proteome</keyword>
<protein>
    <recommendedName>
        <fullName evidence="3">Nuclease SbcCD subunit C</fullName>
    </recommendedName>
</protein>
<name>A0A1G6IJF9_9ACTN</name>
<dbReference type="InterPro" id="IPR038729">
    <property type="entry name" value="Rad50/SbcC_AAA"/>
</dbReference>
<feature type="compositionally biased region" description="Polar residues" evidence="4">
    <location>
        <begin position="109"/>
        <end position="119"/>
    </location>
</feature>
<dbReference type="EMBL" id="FMZF01000001">
    <property type="protein sequence ID" value="SDC06591.1"/>
    <property type="molecule type" value="Genomic_DNA"/>
</dbReference>
<evidence type="ECO:0000313" key="7">
    <source>
        <dbReference type="Proteomes" id="UP000199416"/>
    </source>
</evidence>
<reference evidence="7" key="1">
    <citation type="submission" date="2016-10" db="EMBL/GenBank/DDBJ databases">
        <authorList>
            <person name="Varghese N."/>
            <person name="Submissions S."/>
        </authorList>
    </citation>
    <scope>NUCLEOTIDE SEQUENCE [LARGE SCALE GENOMIC DNA]</scope>
    <source>
        <strain evidence="7">DSM 45421</strain>
    </source>
</reference>
<gene>
    <name evidence="6" type="ORF">SAMN05660690_0408</name>
</gene>
<evidence type="ECO:0000256" key="2">
    <source>
        <dbReference type="ARBA" id="ARBA00011322"/>
    </source>
</evidence>
<dbReference type="Proteomes" id="UP000199416">
    <property type="component" value="Unassembled WGS sequence"/>
</dbReference>
<dbReference type="Pfam" id="PF13558">
    <property type="entry name" value="SbcC_Walker_B"/>
    <property type="match status" value="1"/>
</dbReference>
<evidence type="ECO:0000259" key="5">
    <source>
        <dbReference type="Pfam" id="PF13476"/>
    </source>
</evidence>
<evidence type="ECO:0000256" key="4">
    <source>
        <dbReference type="SAM" id="MobiDB-lite"/>
    </source>
</evidence>